<dbReference type="Proteomes" id="UP000443070">
    <property type="component" value="Unassembled WGS sequence"/>
</dbReference>
<name>A0A7X2XHC9_9FIRM</name>
<dbReference type="InterPro" id="IPR045169">
    <property type="entry name" value="NO2/SO3_Rdtase_4Fe4S_prot"/>
</dbReference>
<comment type="caution">
    <text evidence="7">The sequence shown here is derived from an EMBL/GenBank/DDBJ whole genome shotgun (WGS) entry which is preliminary data.</text>
</comment>
<dbReference type="EMBL" id="WNBW01000010">
    <property type="protein sequence ID" value="MTU04726.1"/>
    <property type="molecule type" value="Genomic_DNA"/>
</dbReference>
<dbReference type="GO" id="GO:0046872">
    <property type="term" value="F:metal ion binding"/>
    <property type="evidence" value="ECO:0007669"/>
    <property type="project" value="UniProtKB-KW"/>
</dbReference>
<feature type="domain" description="Nitrite/Sulfite reductase ferredoxin-like" evidence="6">
    <location>
        <begin position="7"/>
        <end position="71"/>
    </location>
</feature>
<dbReference type="AlphaFoldDB" id="A0A7X2XHC9"/>
<evidence type="ECO:0000313" key="7">
    <source>
        <dbReference type="EMBL" id="MTT76527.1"/>
    </source>
</evidence>
<keyword evidence="1" id="KW-0004">4Fe-4S</keyword>
<evidence type="ECO:0000313" key="9">
    <source>
        <dbReference type="Proteomes" id="UP000443070"/>
    </source>
</evidence>
<dbReference type="InterPro" id="IPR005117">
    <property type="entry name" value="NiRdtase/SiRdtase_haem-b_fer"/>
</dbReference>
<dbReference type="SUPFAM" id="SSF55124">
    <property type="entry name" value="Nitrite/Sulfite reductase N-terminal domain-like"/>
    <property type="match status" value="1"/>
</dbReference>
<evidence type="ECO:0000256" key="1">
    <source>
        <dbReference type="ARBA" id="ARBA00022485"/>
    </source>
</evidence>
<dbReference type="Gene3D" id="3.30.413.10">
    <property type="entry name" value="Sulfite Reductase Hemoprotein, domain 1"/>
    <property type="match status" value="1"/>
</dbReference>
<feature type="domain" description="Nitrite/sulphite reductase 4Fe-4S" evidence="5">
    <location>
        <begin position="80"/>
        <end position="205"/>
    </location>
</feature>
<dbReference type="SUPFAM" id="SSF56014">
    <property type="entry name" value="Nitrite and sulphite reductase 4Fe-4S domain-like"/>
    <property type="match status" value="1"/>
</dbReference>
<gene>
    <name evidence="7" type="ORF">GMD11_09655</name>
    <name evidence="8" type="ORF">GMD18_09990</name>
</gene>
<proteinExistence type="predicted"/>
<organism evidence="7 10">
    <name type="scientific">Phascolarctobacterium faecium</name>
    <dbReference type="NCBI Taxonomy" id="33025"/>
    <lineage>
        <taxon>Bacteria</taxon>
        <taxon>Bacillati</taxon>
        <taxon>Bacillota</taxon>
        <taxon>Negativicutes</taxon>
        <taxon>Acidaminococcales</taxon>
        <taxon>Acidaminococcaceae</taxon>
        <taxon>Phascolarctobacterium</taxon>
    </lineage>
</organism>
<dbReference type="RefSeq" id="WP_046430338.1">
    <property type="nucleotide sequence ID" value="NZ_AP025560.1"/>
</dbReference>
<dbReference type="InterPro" id="IPR045854">
    <property type="entry name" value="NO2/SO3_Rdtase_4Fe4S_sf"/>
</dbReference>
<evidence type="ECO:0000313" key="10">
    <source>
        <dbReference type="Proteomes" id="UP000484547"/>
    </source>
</evidence>
<dbReference type="GO" id="GO:0020037">
    <property type="term" value="F:heme binding"/>
    <property type="evidence" value="ECO:0007669"/>
    <property type="project" value="InterPro"/>
</dbReference>
<dbReference type="Pfam" id="PF03460">
    <property type="entry name" value="NIR_SIR_ferr"/>
    <property type="match status" value="1"/>
</dbReference>
<keyword evidence="4" id="KW-0411">Iron-sulfur</keyword>
<dbReference type="Proteomes" id="UP000484547">
    <property type="component" value="Unassembled WGS sequence"/>
</dbReference>
<evidence type="ECO:0000313" key="8">
    <source>
        <dbReference type="EMBL" id="MTU04726.1"/>
    </source>
</evidence>
<evidence type="ECO:0000256" key="2">
    <source>
        <dbReference type="ARBA" id="ARBA00022723"/>
    </source>
</evidence>
<keyword evidence="2" id="KW-0479">Metal-binding</keyword>
<dbReference type="OrthoDB" id="9800558at2"/>
<keyword evidence="9" id="KW-1185">Reference proteome</keyword>
<dbReference type="InterPro" id="IPR006067">
    <property type="entry name" value="NO2/SO3_Rdtase_4Fe4S_dom"/>
</dbReference>
<dbReference type="PANTHER" id="PTHR11493:SF54">
    <property type="entry name" value="ANAEROBIC SULFITE REDUCTASE SUBUNIT C"/>
    <property type="match status" value="1"/>
</dbReference>
<keyword evidence="3" id="KW-0408">Iron</keyword>
<dbReference type="GO" id="GO:0016491">
    <property type="term" value="F:oxidoreductase activity"/>
    <property type="evidence" value="ECO:0007669"/>
    <property type="project" value="InterPro"/>
</dbReference>
<dbReference type="EMBL" id="WNBM01000008">
    <property type="protein sequence ID" value="MTT76527.1"/>
    <property type="molecule type" value="Genomic_DNA"/>
</dbReference>
<sequence length="223" mass="24679">MIFGVLPQKKNQYALRILGNCGEFTSEELLRLSELTAKFGNGKITATSRGTFELNGVSESELEPAIEAVQAAKLRLGGTGATVRAVVACKGTDCRKGMFDVHAFACRLDKEFYGIDVPKKFKIGVFGCLNSLGKAMAQDIGVMPSFTEPGKFEIYIGGLLGNRPVQGKHIPVPLKEEMVADAIRYVLDIYKTNGIYPQRLRTVLDDKKELWQEINYYFKSLAK</sequence>
<evidence type="ECO:0000259" key="5">
    <source>
        <dbReference type="Pfam" id="PF01077"/>
    </source>
</evidence>
<dbReference type="Pfam" id="PF01077">
    <property type="entry name" value="NIR_SIR"/>
    <property type="match status" value="1"/>
</dbReference>
<reference evidence="9 10" key="1">
    <citation type="journal article" date="2019" name="Nat. Med.">
        <title>A library of human gut bacterial isolates paired with longitudinal multiomics data enables mechanistic microbiome research.</title>
        <authorList>
            <person name="Poyet M."/>
            <person name="Groussin M."/>
            <person name="Gibbons S.M."/>
            <person name="Avila-Pacheco J."/>
            <person name="Jiang X."/>
            <person name="Kearney S.M."/>
            <person name="Perrotta A.R."/>
            <person name="Berdy B."/>
            <person name="Zhao S."/>
            <person name="Lieberman T.D."/>
            <person name="Swanson P.K."/>
            <person name="Smith M."/>
            <person name="Roesemann S."/>
            <person name="Alexander J.E."/>
            <person name="Rich S.A."/>
            <person name="Livny J."/>
            <person name="Vlamakis H."/>
            <person name="Clish C."/>
            <person name="Bullock K."/>
            <person name="Deik A."/>
            <person name="Scott J."/>
            <person name="Pierce K.A."/>
            <person name="Xavier R.J."/>
            <person name="Alm E.J."/>
        </authorList>
    </citation>
    <scope>NUCLEOTIDE SEQUENCE [LARGE SCALE GENOMIC DNA]</scope>
    <source>
        <strain evidence="7 10">BIOML-A13</strain>
        <strain evidence="8 9">BIOML-A3</strain>
    </source>
</reference>
<protein>
    <submittedName>
        <fullName evidence="7">Sulfite reductase</fullName>
    </submittedName>
</protein>
<evidence type="ECO:0000256" key="3">
    <source>
        <dbReference type="ARBA" id="ARBA00023004"/>
    </source>
</evidence>
<evidence type="ECO:0000259" key="6">
    <source>
        <dbReference type="Pfam" id="PF03460"/>
    </source>
</evidence>
<evidence type="ECO:0000256" key="4">
    <source>
        <dbReference type="ARBA" id="ARBA00023014"/>
    </source>
</evidence>
<dbReference type="PANTHER" id="PTHR11493">
    <property type="entry name" value="SULFITE REDUCTASE [NADPH] SUBUNIT BETA-RELATED"/>
    <property type="match status" value="1"/>
</dbReference>
<dbReference type="InterPro" id="IPR036136">
    <property type="entry name" value="Nit/Sulf_reduc_fer-like_dom_sf"/>
</dbReference>
<dbReference type="GO" id="GO:0051539">
    <property type="term" value="F:4 iron, 4 sulfur cluster binding"/>
    <property type="evidence" value="ECO:0007669"/>
    <property type="project" value="UniProtKB-KW"/>
</dbReference>
<accession>A0A7X2XHC9</accession>